<dbReference type="PIRSF" id="PIRSF000883">
    <property type="entry name" value="Pesterase_MJ0912"/>
    <property type="match status" value="1"/>
</dbReference>
<dbReference type="GO" id="GO:0016791">
    <property type="term" value="F:phosphatase activity"/>
    <property type="evidence" value="ECO:0007669"/>
    <property type="project" value="TreeGrafter"/>
</dbReference>
<sequence length="241" mass="27108">MRHAIVSDIHGNLEALEAVLADLQTHRPASIVCLGDFVGYGASPNECIERLRPLIEHAVAGNHDLAACGRLRLTYFNTNAAQAAQWTEKALTPENMAYLQGLPYSVQWRDTLLVHASPAEPEDWHYVLSPVEAQAEMDAYTEAVCFIGHSHYPGSFDRHHQQVRYTRNADVKLEKGHRYLINVASIGQPRDGDPRAGYALFDDAERWVRHVRLEYGVAGAMRRILDAGLPRFLAERLQWGE</sequence>
<dbReference type="InterPro" id="IPR029052">
    <property type="entry name" value="Metallo-depent_PP-like"/>
</dbReference>
<dbReference type="Gene3D" id="3.60.21.10">
    <property type="match status" value="1"/>
</dbReference>
<dbReference type="EMBL" id="VBPA01000273">
    <property type="protein sequence ID" value="TMQ69718.1"/>
    <property type="molecule type" value="Genomic_DNA"/>
</dbReference>
<dbReference type="AlphaFoldDB" id="A0A538U1I5"/>
<evidence type="ECO:0000256" key="1">
    <source>
        <dbReference type="ARBA" id="ARBA00008950"/>
    </source>
</evidence>
<feature type="domain" description="Calcineurin-like phosphoesterase" evidence="2">
    <location>
        <begin position="1"/>
        <end position="202"/>
    </location>
</feature>
<evidence type="ECO:0000313" key="3">
    <source>
        <dbReference type="EMBL" id="TMQ69718.1"/>
    </source>
</evidence>
<organism evidence="3 4">
    <name type="scientific">Eiseniibacteriota bacterium</name>
    <dbReference type="NCBI Taxonomy" id="2212470"/>
    <lineage>
        <taxon>Bacteria</taxon>
        <taxon>Candidatus Eiseniibacteriota</taxon>
    </lineage>
</organism>
<accession>A0A538U1I5</accession>
<evidence type="ECO:0000313" key="4">
    <source>
        <dbReference type="Proteomes" id="UP000319836"/>
    </source>
</evidence>
<name>A0A538U1I5_UNCEI</name>
<comment type="caution">
    <text evidence="3">The sequence shown here is derived from an EMBL/GenBank/DDBJ whole genome shotgun (WGS) entry which is preliminary data.</text>
</comment>
<dbReference type="PANTHER" id="PTHR42850:SF2">
    <property type="entry name" value="BLL5683 PROTEIN"/>
    <property type="match status" value="1"/>
</dbReference>
<comment type="similarity">
    <text evidence="1">Belongs to the metallophosphoesterase superfamily. YfcE family.</text>
</comment>
<dbReference type="Pfam" id="PF12850">
    <property type="entry name" value="Metallophos_2"/>
    <property type="match status" value="1"/>
</dbReference>
<proteinExistence type="inferred from homology"/>
<protein>
    <submittedName>
        <fullName evidence="3">Metallophosphoesterase family protein</fullName>
    </submittedName>
</protein>
<dbReference type="InterPro" id="IPR011152">
    <property type="entry name" value="Pesterase_MJ0912"/>
</dbReference>
<dbReference type="PANTHER" id="PTHR42850">
    <property type="entry name" value="METALLOPHOSPHOESTERASE"/>
    <property type="match status" value="1"/>
</dbReference>
<dbReference type="InterPro" id="IPR050126">
    <property type="entry name" value="Ap4A_hydrolase"/>
</dbReference>
<dbReference type="CDD" id="cd00838">
    <property type="entry name" value="MPP_superfamily"/>
    <property type="match status" value="1"/>
</dbReference>
<dbReference type="InterPro" id="IPR024654">
    <property type="entry name" value="Calcineurin-like_PHP_lpxH"/>
</dbReference>
<dbReference type="SUPFAM" id="SSF56300">
    <property type="entry name" value="Metallo-dependent phosphatases"/>
    <property type="match status" value="1"/>
</dbReference>
<reference evidence="3 4" key="1">
    <citation type="journal article" date="2019" name="Nat. Microbiol.">
        <title>Mediterranean grassland soil C-N compound turnover is dependent on rainfall and depth, and is mediated by genomically divergent microorganisms.</title>
        <authorList>
            <person name="Diamond S."/>
            <person name="Andeer P.F."/>
            <person name="Li Z."/>
            <person name="Crits-Christoph A."/>
            <person name="Burstein D."/>
            <person name="Anantharaman K."/>
            <person name="Lane K.R."/>
            <person name="Thomas B.C."/>
            <person name="Pan C."/>
            <person name="Northen T.R."/>
            <person name="Banfield J.F."/>
        </authorList>
    </citation>
    <scope>NUCLEOTIDE SEQUENCE [LARGE SCALE GENOMIC DNA]</scope>
    <source>
        <strain evidence="3">WS_10</strain>
    </source>
</reference>
<gene>
    <name evidence="3" type="ORF">E6K80_10745</name>
</gene>
<dbReference type="GO" id="GO:0005737">
    <property type="term" value="C:cytoplasm"/>
    <property type="evidence" value="ECO:0007669"/>
    <property type="project" value="TreeGrafter"/>
</dbReference>
<dbReference type="Proteomes" id="UP000319836">
    <property type="component" value="Unassembled WGS sequence"/>
</dbReference>
<evidence type="ECO:0000259" key="2">
    <source>
        <dbReference type="Pfam" id="PF12850"/>
    </source>
</evidence>